<accession>A0ABV5BBW4</accession>
<feature type="domain" description="HTH tetR-type" evidence="3">
    <location>
        <begin position="13"/>
        <end position="73"/>
    </location>
</feature>
<dbReference type="RefSeq" id="WP_375526933.1">
    <property type="nucleotide sequence ID" value="NZ_JBHILM010000024.1"/>
</dbReference>
<protein>
    <submittedName>
        <fullName evidence="4">TetR/AcrR family transcriptional regulator</fullName>
    </submittedName>
</protein>
<evidence type="ECO:0000313" key="4">
    <source>
        <dbReference type="EMBL" id="MFB5683193.1"/>
    </source>
</evidence>
<feature type="DNA-binding region" description="H-T-H motif" evidence="2">
    <location>
        <begin position="36"/>
        <end position="55"/>
    </location>
</feature>
<dbReference type="InterPro" id="IPR009057">
    <property type="entry name" value="Homeodomain-like_sf"/>
</dbReference>
<dbReference type="Gene3D" id="1.10.357.10">
    <property type="entry name" value="Tetracycline Repressor, domain 2"/>
    <property type="match status" value="1"/>
</dbReference>
<keyword evidence="1 2" id="KW-0238">DNA-binding</keyword>
<proteinExistence type="predicted"/>
<dbReference type="InterPro" id="IPR041483">
    <property type="entry name" value="TetR_C_34"/>
</dbReference>
<dbReference type="PROSITE" id="PS50977">
    <property type="entry name" value="HTH_TETR_2"/>
    <property type="match status" value="1"/>
</dbReference>
<organism evidence="4 5">
    <name type="scientific">Paenibacillus terreus</name>
    <dbReference type="NCBI Taxonomy" id="1387834"/>
    <lineage>
        <taxon>Bacteria</taxon>
        <taxon>Bacillati</taxon>
        <taxon>Bacillota</taxon>
        <taxon>Bacilli</taxon>
        <taxon>Bacillales</taxon>
        <taxon>Paenibacillaceae</taxon>
        <taxon>Paenibacillus</taxon>
    </lineage>
</organism>
<dbReference type="EMBL" id="JBHILM010000024">
    <property type="protein sequence ID" value="MFB5683193.1"/>
    <property type="molecule type" value="Genomic_DNA"/>
</dbReference>
<dbReference type="Pfam" id="PF17929">
    <property type="entry name" value="TetR_C_34"/>
    <property type="match status" value="1"/>
</dbReference>
<gene>
    <name evidence="4" type="ORF">ACE3NQ_19930</name>
</gene>
<dbReference type="Proteomes" id="UP001580407">
    <property type="component" value="Unassembled WGS sequence"/>
</dbReference>
<name>A0ABV5BBW4_9BACL</name>
<keyword evidence="5" id="KW-1185">Reference proteome</keyword>
<evidence type="ECO:0000259" key="3">
    <source>
        <dbReference type="PROSITE" id="PS50977"/>
    </source>
</evidence>
<evidence type="ECO:0000256" key="1">
    <source>
        <dbReference type="ARBA" id="ARBA00023125"/>
    </source>
</evidence>
<evidence type="ECO:0000256" key="2">
    <source>
        <dbReference type="PROSITE-ProRule" id="PRU00335"/>
    </source>
</evidence>
<evidence type="ECO:0000313" key="5">
    <source>
        <dbReference type="Proteomes" id="UP001580407"/>
    </source>
</evidence>
<comment type="caution">
    <text evidence="4">The sequence shown here is derived from an EMBL/GenBank/DDBJ whole genome shotgun (WGS) entry which is preliminary data.</text>
</comment>
<dbReference type="InterPro" id="IPR001647">
    <property type="entry name" value="HTH_TetR"/>
</dbReference>
<sequence>MEFDRVRNEEQRKIRVEQIKNAAIKLFDTEQFHEIDLTKIANETSFTRGNLYKYISSKEEIYLLVTLDEINNWISDLKKTFTSDMTHEIKDFSHQWAQVLYRHQRFLKLVSMLFTTIERNVSLERLVDFKKQFFIAMSELNSQLNIVFPAWDDKTIDKFLQLQSHYVIGLFPYTSPTPIQKQAMELAGMNYESLNFVNDFAEFISYTVHYLNSNLANQS</sequence>
<reference evidence="4 5" key="1">
    <citation type="submission" date="2024-09" db="EMBL/GenBank/DDBJ databases">
        <authorList>
            <person name="Ruan L."/>
        </authorList>
    </citation>
    <scope>NUCLEOTIDE SEQUENCE [LARGE SCALE GENOMIC DNA]</scope>
    <source>
        <strain evidence="4 5">D33</strain>
    </source>
</reference>
<dbReference type="SUPFAM" id="SSF46689">
    <property type="entry name" value="Homeodomain-like"/>
    <property type="match status" value="1"/>
</dbReference>